<dbReference type="NCBIfam" id="TIGR04183">
    <property type="entry name" value="Por_Secre_tail"/>
    <property type="match status" value="1"/>
</dbReference>
<keyword evidence="6" id="KW-1185">Reference proteome</keyword>
<dbReference type="Pfam" id="PF16656">
    <property type="entry name" value="Pur_ac_phosph_N"/>
    <property type="match status" value="1"/>
</dbReference>
<proteinExistence type="predicted"/>
<evidence type="ECO:0000313" key="6">
    <source>
        <dbReference type="Proteomes" id="UP000256980"/>
    </source>
</evidence>
<protein>
    <submittedName>
        <fullName evidence="5">Putative secreted protein (Por secretion system target)</fullName>
    </submittedName>
</protein>
<evidence type="ECO:0000259" key="4">
    <source>
        <dbReference type="Pfam" id="PF18962"/>
    </source>
</evidence>
<gene>
    <name evidence="5" type="ORF">DFQ10_10226</name>
</gene>
<dbReference type="EMBL" id="QRDV01000002">
    <property type="protein sequence ID" value="RED45159.1"/>
    <property type="molecule type" value="Genomic_DNA"/>
</dbReference>
<dbReference type="InterPro" id="IPR029052">
    <property type="entry name" value="Metallo-depent_PP-like"/>
</dbReference>
<organism evidence="5 6">
    <name type="scientific">Winogradskyella eximia</name>
    <dbReference type="NCBI Taxonomy" id="262006"/>
    <lineage>
        <taxon>Bacteria</taxon>
        <taxon>Pseudomonadati</taxon>
        <taxon>Bacteroidota</taxon>
        <taxon>Flavobacteriia</taxon>
        <taxon>Flavobacteriales</taxon>
        <taxon>Flavobacteriaceae</taxon>
        <taxon>Winogradskyella</taxon>
    </lineage>
</organism>
<dbReference type="SUPFAM" id="SSF56300">
    <property type="entry name" value="Metallo-dependent phosphatases"/>
    <property type="match status" value="1"/>
</dbReference>
<evidence type="ECO:0000313" key="5">
    <source>
        <dbReference type="EMBL" id="RED45159.1"/>
    </source>
</evidence>
<reference evidence="5 6" key="1">
    <citation type="submission" date="2018-07" db="EMBL/GenBank/DDBJ databases">
        <title>Genomic Encyclopedia of Type Strains, Phase III (KMG-III): the genomes of soil and plant-associated and newly described type strains.</title>
        <authorList>
            <person name="Whitman W."/>
        </authorList>
    </citation>
    <scope>NUCLEOTIDE SEQUENCE [LARGE SCALE GENOMIC DNA]</scope>
    <source>
        <strain evidence="5 6">CECT 7946</strain>
    </source>
</reference>
<dbReference type="Proteomes" id="UP000256980">
    <property type="component" value="Unassembled WGS sequence"/>
</dbReference>
<dbReference type="Gene3D" id="2.60.40.380">
    <property type="entry name" value="Purple acid phosphatase-like, N-terminal"/>
    <property type="match status" value="1"/>
</dbReference>
<dbReference type="InterPro" id="IPR015914">
    <property type="entry name" value="PAPs_N"/>
</dbReference>
<dbReference type="SUPFAM" id="SSF49363">
    <property type="entry name" value="Purple acid phosphatase, N-terminal domain"/>
    <property type="match status" value="1"/>
</dbReference>
<dbReference type="Pfam" id="PF18962">
    <property type="entry name" value="Por_Secre_tail"/>
    <property type="match status" value="1"/>
</dbReference>
<dbReference type="OrthoDB" id="9804511at2"/>
<feature type="domain" description="Secretion system C-terminal sorting" evidence="4">
    <location>
        <begin position="1397"/>
        <end position="1467"/>
    </location>
</feature>
<keyword evidence="1" id="KW-0732">Signal</keyword>
<dbReference type="Pfam" id="PF00149">
    <property type="entry name" value="Metallophos"/>
    <property type="match status" value="1"/>
</dbReference>
<dbReference type="InterPro" id="IPR004843">
    <property type="entry name" value="Calcineurin-like_PHP"/>
</dbReference>
<dbReference type="PANTHER" id="PTHR45867">
    <property type="entry name" value="PURPLE ACID PHOSPHATASE"/>
    <property type="match status" value="1"/>
</dbReference>
<dbReference type="RefSeq" id="WP_115816480.1">
    <property type="nucleotide sequence ID" value="NZ_QRDV01000002.1"/>
</dbReference>
<dbReference type="Gene3D" id="3.60.21.10">
    <property type="match status" value="1"/>
</dbReference>
<comment type="caution">
    <text evidence="5">The sequence shown here is derived from an EMBL/GenBank/DDBJ whole genome shotgun (WGS) entry which is preliminary data.</text>
</comment>
<dbReference type="InterPro" id="IPR008963">
    <property type="entry name" value="Purple_acid_Pase-like_N"/>
</dbReference>
<sequence>MTYKLHLTYLLLLLSISLGFANNDKYRIMIMDDPSTTITIGWNQISGTSPVVYYDTMDHGTDHTLYTNTKTVDRTESFKGMDNRFVRLTGLTPNTNYYFVINDSNSTSQRFWFRTAPNDLSRLSFIAGGDSRNNRTPRQAANLLVSKLKPHGIFFAGDMTDTNGSGEWQDWFDDWQLTIASDGRMFPIIPARGNHETDSETIYKLFDTPNADSYYSVTFGNDLIKAYTLNSEISVLGDQKTWLENDLSTASPNLKWKMAQYHKPMRPHVSWKAENNNQYDAWAQLFYDEGVRLVVDCDSHTAKTTWPVKPSAYSGNDEGFVIEQINGTVYTGEGCWGAPLRAANDVKTWTRNSGSFNQFKLVFVDALKIELRTIDVSNASSVGSVSNTDPFTLPANLNVFSPSTGAVVTISNTPDVNCPPRGVACDDNDPTTVNDEEDGNCNCLGVDELSTTNETYSIIASGDDAEEFISTGAVSYTSGDLEFVTDTDNATNYDQIIGLRFNNISIPKGATIHRAYIQFQADEVSSDVTNLTFHGELADDSNGFNSSSYNISSRSLTSNSEAWSNVEAWDYIGQNGYKQRSPYLQSIINEIITQPGWEVGNAVTFIVSGSGRRVAESRNGSVNNSPKLVVFYNANCPITNVTVGTQTICNDIDDTYSQDLIVEYVSPPASGSLMVNGQSFPIGTSPQTVTLTGLAADGLDVDISAHFTAEACDYTVERAFDAPSQCSLEGLPDNSPDDNSNLALLPEAILYGSSTNGRGVPGDILYDPVTDNYKTVTAYNEYGVSFGENLGKPTADEGFKWQVNWPNVKYMNYVTFGGSYSNQDQADSMWIISYRKDGVWTTLAQGQGGWIDDGIFEWGGPTFDPIEADALRVQVYSDGTNDLVSIHLRGRGGVANSNNDSATTTKATLIQYLSPGNSCGVTIPANSILYCNGSWINTDNPNDTTGTKNTIIADGTYTITADQDVEVNDLEILSGASVIVEEGASLTVNGNLVNNGDLILESISTKYSSLIVEGTSTGNVSYKRHINAYSNGATGNDLVSSPFSGQNFGDFASVNPNIYENPNNATQKLFGPFSEPTGSYQIYSTTTNAATTLDKGVGYRAARDAAEDGVSGTTITFTGNVETGSFTIPITESSGSYNGWNLIGNPYPSYMDFTTFFNLNKTQLDLGAYQAIYGFDGNATNGWTILNNLSTGQLIAPGQGFFVKVKSGGGTISFTPAMRVKGATDDFILGRSSNNGSTEGYINLQINNTILEAYSTAIYFNENATSGLDPGYDAAMFQGNVPEFSVYSNLVESNSESFMAIQALGSQTINNTIIALGVNALQGEEVTVSISESTLPNATKVYLEDRFTNTFTLLSNQNYTFTAPSDISGIGRFYLRFELETLGLIKEDLAGLSIYKKPNEKSIIIEGQLQTETSYELYDLNGRVLINNDLDSSTRINSIDVSQLSSGIYIIKLISDTNEKRTQKLIIN</sequence>
<dbReference type="GO" id="GO:0003993">
    <property type="term" value="F:acid phosphatase activity"/>
    <property type="evidence" value="ECO:0007669"/>
    <property type="project" value="InterPro"/>
</dbReference>
<feature type="domain" description="Purple acid phosphatase N-terminal" evidence="3">
    <location>
        <begin position="32"/>
        <end position="115"/>
    </location>
</feature>
<evidence type="ECO:0000259" key="3">
    <source>
        <dbReference type="Pfam" id="PF16656"/>
    </source>
</evidence>
<evidence type="ECO:0000259" key="2">
    <source>
        <dbReference type="Pfam" id="PF00149"/>
    </source>
</evidence>
<dbReference type="GO" id="GO:0046872">
    <property type="term" value="F:metal ion binding"/>
    <property type="evidence" value="ECO:0007669"/>
    <property type="project" value="InterPro"/>
</dbReference>
<feature type="domain" description="Calcineurin-like phosphoesterase" evidence="2">
    <location>
        <begin position="142"/>
        <end position="295"/>
    </location>
</feature>
<name>A0A3D9H6S8_9FLAO</name>
<evidence type="ECO:0000256" key="1">
    <source>
        <dbReference type="ARBA" id="ARBA00022729"/>
    </source>
</evidence>
<dbReference type="InterPro" id="IPR026444">
    <property type="entry name" value="Secre_tail"/>
</dbReference>
<accession>A0A3D9H6S8</accession>